<comment type="caution">
    <text evidence="5">The sequence shown here is derived from an EMBL/GenBank/DDBJ whole genome shotgun (WGS) entry which is preliminary data.</text>
</comment>
<dbReference type="Pfam" id="PF13385">
    <property type="entry name" value="Laminin_G_3"/>
    <property type="match status" value="1"/>
</dbReference>
<dbReference type="InterPro" id="IPR013830">
    <property type="entry name" value="SGNH_hydro"/>
</dbReference>
<dbReference type="InterPro" id="IPR050261">
    <property type="entry name" value="FrsA_esterase"/>
</dbReference>
<protein>
    <submittedName>
        <fullName evidence="5">GDSL-type esterase/lipase family protein</fullName>
    </submittedName>
</protein>
<evidence type="ECO:0000259" key="4">
    <source>
        <dbReference type="SMART" id="SM00560"/>
    </source>
</evidence>
<dbReference type="SUPFAM" id="SSF52266">
    <property type="entry name" value="SGNH hydrolase"/>
    <property type="match status" value="1"/>
</dbReference>
<reference evidence="5 6" key="1">
    <citation type="journal article" date="2023" name="Genome Announc.">
        <title>Pan-Genome Analyses of the Genus Cohnella and Proposal of the Novel Species Cohnella silvisoli sp. nov., Isolated from Forest Soil.</title>
        <authorList>
            <person name="Wang C."/>
            <person name="Mao L."/>
            <person name="Bao G."/>
            <person name="Zhu H."/>
        </authorList>
    </citation>
    <scope>NUCLEOTIDE SEQUENCE [LARGE SCALE GENOMIC DNA]</scope>
    <source>
        <strain evidence="5 6">NL03-T5-1</strain>
    </source>
</reference>
<dbReference type="PANTHER" id="PTHR22946">
    <property type="entry name" value="DIENELACTONE HYDROLASE DOMAIN-CONTAINING PROTEIN-RELATED"/>
    <property type="match status" value="1"/>
</dbReference>
<feature type="domain" description="LamG-like jellyroll fold" evidence="4">
    <location>
        <begin position="110"/>
        <end position="245"/>
    </location>
</feature>
<accession>A0ABV1KYC2</accession>
<evidence type="ECO:0000256" key="2">
    <source>
        <dbReference type="ARBA" id="ARBA00023157"/>
    </source>
</evidence>
<dbReference type="Proteomes" id="UP001493487">
    <property type="component" value="Unassembled WGS sequence"/>
</dbReference>
<dbReference type="Gene3D" id="3.40.50.1110">
    <property type="entry name" value="SGNH hydrolase"/>
    <property type="match status" value="1"/>
</dbReference>
<dbReference type="EMBL" id="JASKHM010000012">
    <property type="protein sequence ID" value="MEQ4484802.1"/>
    <property type="molecule type" value="Genomic_DNA"/>
</dbReference>
<keyword evidence="1 3" id="KW-0732">Signal</keyword>
<evidence type="ECO:0000256" key="1">
    <source>
        <dbReference type="ARBA" id="ARBA00022729"/>
    </source>
</evidence>
<dbReference type="SMART" id="SM00560">
    <property type="entry name" value="LamGL"/>
    <property type="match status" value="1"/>
</dbReference>
<proteinExistence type="predicted"/>
<feature type="chain" id="PRO_5047378976" evidence="3">
    <location>
        <begin position="25"/>
        <end position="1245"/>
    </location>
</feature>
<dbReference type="Gene3D" id="2.60.120.260">
    <property type="entry name" value="Galactose-binding domain-like"/>
    <property type="match status" value="2"/>
</dbReference>
<dbReference type="SUPFAM" id="SSF49899">
    <property type="entry name" value="Concanavalin A-like lectins/glucanases"/>
    <property type="match status" value="1"/>
</dbReference>
<dbReference type="InterPro" id="IPR036514">
    <property type="entry name" value="SGNH_hydro_sf"/>
</dbReference>
<keyword evidence="2" id="KW-1015">Disulfide bond</keyword>
<dbReference type="RefSeq" id="WP_349403260.1">
    <property type="nucleotide sequence ID" value="NZ_JASKHM010000012.1"/>
</dbReference>
<name>A0ABV1KYC2_9BACL</name>
<organism evidence="5 6">
    <name type="scientific">Cohnella silvisoli</name>
    <dbReference type="NCBI Taxonomy" id="2873699"/>
    <lineage>
        <taxon>Bacteria</taxon>
        <taxon>Bacillati</taxon>
        <taxon>Bacillota</taxon>
        <taxon>Bacilli</taxon>
        <taxon>Bacillales</taxon>
        <taxon>Paenibacillaceae</taxon>
        <taxon>Cohnella</taxon>
    </lineage>
</organism>
<feature type="signal peptide" evidence="3">
    <location>
        <begin position="1"/>
        <end position="24"/>
    </location>
</feature>
<dbReference type="InterPro" id="IPR029058">
    <property type="entry name" value="AB_hydrolase_fold"/>
</dbReference>
<dbReference type="SUPFAM" id="SSF53474">
    <property type="entry name" value="alpha/beta-Hydrolases"/>
    <property type="match status" value="1"/>
</dbReference>
<evidence type="ECO:0000256" key="3">
    <source>
        <dbReference type="SAM" id="SignalP"/>
    </source>
</evidence>
<dbReference type="InterPro" id="IPR006558">
    <property type="entry name" value="LamG-like"/>
</dbReference>
<evidence type="ECO:0000313" key="5">
    <source>
        <dbReference type="EMBL" id="MEQ4484802.1"/>
    </source>
</evidence>
<dbReference type="Gene3D" id="3.40.50.1820">
    <property type="entry name" value="alpha/beta hydrolase"/>
    <property type="match status" value="1"/>
</dbReference>
<dbReference type="Pfam" id="PF13472">
    <property type="entry name" value="Lipase_GDSL_2"/>
    <property type="match status" value="1"/>
</dbReference>
<gene>
    <name evidence="5" type="ORF">QJS35_20660</name>
</gene>
<keyword evidence="6" id="KW-1185">Reference proteome</keyword>
<dbReference type="CDD" id="cd00229">
    <property type="entry name" value="SGNH_hydrolase"/>
    <property type="match status" value="1"/>
</dbReference>
<sequence length="1245" mass="134711">MMSTKRKRKMGSFLVVLLAFQALSLVGSERETQAAVLPADRGEAPQLAAYWPFDEGSGTSAADAAVDDAAANNATVGASWTANGVLGSALSFSGSNSAIIGNSPELNITGDLTVSLWFKLDQSLAAQTNAYPILYNNQDGAGLKGYTLYGNKAANTINFRVLNGIGSPGYVDAYFSASGLAIGQWYHVLGTYNGGEVKVYLDSELKDTRPFSGAVGATTTSYSIGNAFQGAIDEVRVYKWAMNEDEVVGIYKGIRNPWRSNAKLFQAPAASDIEWVDSVGPDYSLKYKNTEYLGNMSRVFAYYSVPSNIPAGQKVPAIVLIHGGGGEAYQQWAQQWASYGYAAIAIDLNGKQGQVAMPDGRPWDAGNFNTTDAEVLDTWHYHAVAAAIRAVSFLKSRPEVDAAEIGAMGISWGGFTLSNLMGVDNRLSLAVPVYGTGYLNENSLLQDAAGSMFSKSWVDHFDPHNYLANANMPTFWVTGNNDDYFPIDSFKKSSELLKGTVKTRIKTDMIHDYGEPWNNTPEIRKFVDSYFLAGTPLLKFTSLNDNGTTVTANYESSSAASSAKLVYTEDANWKENYGTANLHTKINWNETSAAVNAASGTLTASIPSTAKAYYLNAYDSAGSNLVSSKVAVRTAADPGGFIIANDEPAWGYVFGGTTNAWALLSNRGAGDYQNDVHATTANGDYFQFSFTGSGVDYITEKSGAQGKVDIFIDNVYQTTVDAYSSGWNAQQTLYSITGLPQGTHTFKAVKQSGSYLIVDAMKVYYGSNVIDDSSASIAYSGGTFSSSNQLANAINQTEHWTMTAGASAEYSFTGDSVKYFGSKNTDHGIVDIYIDGTPTTSVDTYGPTRQWHTELYAKTWPTSGPHKIKVVAKNQKNAASTSIGFDLDAFVYTCDPRETAMQPLWQGDTMNNESILMISANGQLPEAPLLFTPTKILSVKSARLDKEFVEGKDWEYVGGKLKLKAGTSIPYMNQADMYPATYVPNEAVGRPDGGYLIFREGPFFLNRQIVVTYTHATNVWSGPQPAFAGSTFTHTMAKLNNASPVKLVLYGDSISVGATASSYINSPPYLPNWGTLVAYKLGKNYNSSIHFVNPSVGGKMSDWGKDNAKTLVADQNPDLVIIAFGMNDGTPKFPDPALDPVTYKNNIQAIITKVRETNPQAEFILVGTTLPNPESNFLDKQPLYMAKLDEIAAANTGVVTANMTGIHQQLLMTKYFSDMTGNNVNHPNDFLSRWYAQFVSGLLIP</sequence>
<dbReference type="Pfam" id="PF01738">
    <property type="entry name" value="DLH"/>
    <property type="match status" value="1"/>
</dbReference>
<evidence type="ECO:0000313" key="6">
    <source>
        <dbReference type="Proteomes" id="UP001493487"/>
    </source>
</evidence>
<dbReference type="PANTHER" id="PTHR22946:SF8">
    <property type="entry name" value="ACETYL XYLAN ESTERASE DOMAIN-CONTAINING PROTEIN"/>
    <property type="match status" value="1"/>
</dbReference>
<dbReference type="InterPro" id="IPR002925">
    <property type="entry name" value="Dienelactn_hydro"/>
</dbReference>
<dbReference type="Gene3D" id="2.60.120.200">
    <property type="match status" value="1"/>
</dbReference>
<dbReference type="InterPro" id="IPR013320">
    <property type="entry name" value="ConA-like_dom_sf"/>
</dbReference>